<organism evidence="2 3">
    <name type="scientific">Eiseniibacteriota bacterium</name>
    <dbReference type="NCBI Taxonomy" id="2212470"/>
    <lineage>
        <taxon>Bacteria</taxon>
        <taxon>Candidatus Eiseniibacteriota</taxon>
    </lineage>
</organism>
<dbReference type="AlphaFoldDB" id="A0A956SD37"/>
<proteinExistence type="predicted"/>
<dbReference type="EMBL" id="JAGQHS010000014">
    <property type="protein sequence ID" value="MCA9755029.1"/>
    <property type="molecule type" value="Genomic_DNA"/>
</dbReference>
<accession>A0A956SD37</accession>
<protein>
    <submittedName>
        <fullName evidence="2">Uncharacterized protein</fullName>
    </submittedName>
</protein>
<dbReference type="Proteomes" id="UP000739538">
    <property type="component" value="Unassembled WGS sequence"/>
</dbReference>
<evidence type="ECO:0000256" key="1">
    <source>
        <dbReference type="SAM" id="Phobius"/>
    </source>
</evidence>
<keyword evidence="1" id="KW-0472">Membrane</keyword>
<sequence length="241" mass="24867">MSPSSVLPFVGLAALGALVELDERGLFAGILRTPVLVGALTGWVVGHAALGLAIGIVFALLWPAPFRSGGHRDPSPGIAALVGAAAVALPTVDVRVGTTLRQIFAETGNADLGWGVLVGAGGAYIHHRIETKLRSRFGRAEGEPSIPAALRTRAWGEALLLGAAIGVVAGLLGEAMLALRFVERSIEAGWDGGAWHWIVLAAFLGVASQFGRSRGKITGVREWAIGVGLGAFAVVLFGSVW</sequence>
<keyword evidence="1" id="KW-0812">Transmembrane</keyword>
<evidence type="ECO:0000313" key="3">
    <source>
        <dbReference type="Proteomes" id="UP000739538"/>
    </source>
</evidence>
<evidence type="ECO:0000313" key="2">
    <source>
        <dbReference type="EMBL" id="MCA9755029.1"/>
    </source>
</evidence>
<reference evidence="2" key="1">
    <citation type="submission" date="2020-04" db="EMBL/GenBank/DDBJ databases">
        <authorList>
            <person name="Zhang T."/>
        </authorList>
    </citation>
    <scope>NUCLEOTIDE SEQUENCE</scope>
    <source>
        <strain evidence="2">HKST-UBA02</strain>
    </source>
</reference>
<reference evidence="2" key="2">
    <citation type="journal article" date="2021" name="Microbiome">
        <title>Successional dynamics and alternative stable states in a saline activated sludge microbial community over 9 years.</title>
        <authorList>
            <person name="Wang Y."/>
            <person name="Ye J."/>
            <person name="Ju F."/>
            <person name="Liu L."/>
            <person name="Boyd J.A."/>
            <person name="Deng Y."/>
            <person name="Parks D.H."/>
            <person name="Jiang X."/>
            <person name="Yin X."/>
            <person name="Woodcroft B.J."/>
            <person name="Tyson G.W."/>
            <person name="Hugenholtz P."/>
            <person name="Polz M.F."/>
            <person name="Zhang T."/>
        </authorList>
    </citation>
    <scope>NUCLEOTIDE SEQUENCE</scope>
    <source>
        <strain evidence="2">HKST-UBA02</strain>
    </source>
</reference>
<feature type="transmembrane region" description="Helical" evidence="1">
    <location>
        <begin position="194"/>
        <end position="211"/>
    </location>
</feature>
<feature type="transmembrane region" description="Helical" evidence="1">
    <location>
        <begin position="37"/>
        <end position="62"/>
    </location>
</feature>
<keyword evidence="1" id="KW-1133">Transmembrane helix</keyword>
<name>A0A956SD37_UNCEI</name>
<feature type="transmembrane region" description="Helical" evidence="1">
    <location>
        <begin position="223"/>
        <end position="240"/>
    </location>
</feature>
<feature type="transmembrane region" description="Helical" evidence="1">
    <location>
        <begin position="158"/>
        <end position="182"/>
    </location>
</feature>
<comment type="caution">
    <text evidence="2">The sequence shown here is derived from an EMBL/GenBank/DDBJ whole genome shotgun (WGS) entry which is preliminary data.</text>
</comment>
<gene>
    <name evidence="2" type="ORF">KDA27_04440</name>
</gene>